<protein>
    <submittedName>
        <fullName evidence="2">Tetratricopeptide repeat protein</fullName>
    </submittedName>
</protein>
<dbReference type="RefSeq" id="WP_182042612.1">
    <property type="nucleotide sequence ID" value="NZ_JACDZE010000001.1"/>
</dbReference>
<dbReference type="Pfam" id="PF13174">
    <property type="entry name" value="TPR_6"/>
    <property type="match status" value="2"/>
</dbReference>
<organism evidence="2 3">
    <name type="scientific">Moheibacter lacus</name>
    <dbReference type="NCBI Taxonomy" id="2745851"/>
    <lineage>
        <taxon>Bacteria</taxon>
        <taxon>Pseudomonadati</taxon>
        <taxon>Bacteroidota</taxon>
        <taxon>Flavobacteriia</taxon>
        <taxon>Flavobacteriales</taxon>
        <taxon>Weeksellaceae</taxon>
        <taxon>Moheibacter</taxon>
    </lineage>
</organism>
<dbReference type="SUPFAM" id="SSF48452">
    <property type="entry name" value="TPR-like"/>
    <property type="match status" value="1"/>
</dbReference>
<accession>A0A838ZKW6</accession>
<dbReference type="Proteomes" id="UP000552241">
    <property type="component" value="Unassembled WGS sequence"/>
</dbReference>
<keyword evidence="1" id="KW-1133">Transmembrane helix</keyword>
<gene>
    <name evidence="2" type="ORF">HU137_04585</name>
</gene>
<comment type="caution">
    <text evidence="2">The sequence shown here is derived from an EMBL/GenBank/DDBJ whole genome shotgun (WGS) entry which is preliminary data.</text>
</comment>
<keyword evidence="1" id="KW-0812">Transmembrane</keyword>
<sequence>MAKARKKQEYTTEKVLDSLNETAYKAENFFERHSKIIIGVLGALALVAIGYFVYLKTVLEPKSEKAFTEMVQADEFFKQDSVLLALKGSPGSFQGYEQIVDEYGSTKGGNIARYKAGIAYYQLGDYASAVSMLEKFSSDDEILTAQKNGMIGNALVESKKEKEALSYYVKAAEGTNVEAIQTLYYTKAGKLAIQLGQNADAQKYFQILADNYPNAGNGEVEKFLERLKYATGGNGK</sequence>
<keyword evidence="3" id="KW-1185">Reference proteome</keyword>
<feature type="transmembrane region" description="Helical" evidence="1">
    <location>
        <begin position="36"/>
        <end position="55"/>
    </location>
</feature>
<evidence type="ECO:0000313" key="2">
    <source>
        <dbReference type="EMBL" id="MBA5629044.1"/>
    </source>
</evidence>
<evidence type="ECO:0000256" key="1">
    <source>
        <dbReference type="SAM" id="Phobius"/>
    </source>
</evidence>
<dbReference type="InterPro" id="IPR011990">
    <property type="entry name" value="TPR-like_helical_dom_sf"/>
</dbReference>
<evidence type="ECO:0000313" key="3">
    <source>
        <dbReference type="Proteomes" id="UP000552241"/>
    </source>
</evidence>
<name>A0A838ZKW6_9FLAO</name>
<proteinExistence type="predicted"/>
<dbReference type="AlphaFoldDB" id="A0A838ZKW6"/>
<dbReference type="EMBL" id="JACDZE010000001">
    <property type="protein sequence ID" value="MBA5629044.1"/>
    <property type="molecule type" value="Genomic_DNA"/>
</dbReference>
<keyword evidence="1" id="KW-0472">Membrane</keyword>
<reference evidence="2 3" key="1">
    <citation type="submission" date="2020-07" db="EMBL/GenBank/DDBJ databases">
        <title>Moheibacter lacus sp. nov., a member of the family Flavobacteriaceae isolated from freshwater lake sediment.</title>
        <authorList>
            <person name="Liu Y."/>
        </authorList>
    </citation>
    <scope>NUCLEOTIDE SEQUENCE [LARGE SCALE GENOMIC DNA]</scope>
    <source>
        <strain evidence="2 3">BDHS18</strain>
    </source>
</reference>
<dbReference type="Gene3D" id="1.25.40.10">
    <property type="entry name" value="Tetratricopeptide repeat domain"/>
    <property type="match status" value="1"/>
</dbReference>
<dbReference type="InterPro" id="IPR019734">
    <property type="entry name" value="TPR_rpt"/>
</dbReference>